<protein>
    <submittedName>
        <fullName evidence="7">Anchored repeat ABC transporter, substrate-binding protein</fullName>
    </submittedName>
</protein>
<dbReference type="SUPFAM" id="SSF53807">
    <property type="entry name" value="Helical backbone' metal receptor"/>
    <property type="match status" value="1"/>
</dbReference>
<dbReference type="PRINTS" id="PR00690">
    <property type="entry name" value="ADHESNFAMILY"/>
</dbReference>
<dbReference type="PRINTS" id="PR00691">
    <property type="entry name" value="ADHESINB"/>
</dbReference>
<dbReference type="EMBL" id="FNQV01000019">
    <property type="protein sequence ID" value="SEA74901.1"/>
    <property type="molecule type" value="Genomic_DNA"/>
</dbReference>
<dbReference type="GO" id="GO:0030001">
    <property type="term" value="P:metal ion transport"/>
    <property type="evidence" value="ECO:0007669"/>
    <property type="project" value="InterPro"/>
</dbReference>
<dbReference type="Gene3D" id="3.40.50.1980">
    <property type="entry name" value="Nitrogenase molybdenum iron protein domain"/>
    <property type="match status" value="2"/>
</dbReference>
<evidence type="ECO:0000256" key="2">
    <source>
        <dbReference type="ARBA" id="ARBA00022448"/>
    </source>
</evidence>
<evidence type="ECO:0000256" key="5">
    <source>
        <dbReference type="RuleBase" id="RU003512"/>
    </source>
</evidence>
<organism evidence="7 8">
    <name type="scientific">Bowdeniella nasicola</name>
    <dbReference type="NCBI Taxonomy" id="208480"/>
    <lineage>
        <taxon>Bacteria</taxon>
        <taxon>Bacillati</taxon>
        <taxon>Actinomycetota</taxon>
        <taxon>Actinomycetes</taxon>
        <taxon>Actinomycetales</taxon>
        <taxon>Actinomycetaceae</taxon>
        <taxon>Bowdeniella</taxon>
    </lineage>
</organism>
<dbReference type="PROSITE" id="PS51257">
    <property type="entry name" value="PROKAR_LIPOPROTEIN"/>
    <property type="match status" value="1"/>
</dbReference>
<keyword evidence="2 5" id="KW-0813">Transport</keyword>
<evidence type="ECO:0000256" key="1">
    <source>
        <dbReference type="ARBA" id="ARBA00004196"/>
    </source>
</evidence>
<evidence type="ECO:0000256" key="4">
    <source>
        <dbReference type="ARBA" id="ARBA00022729"/>
    </source>
</evidence>
<dbReference type="OrthoDB" id="9810636at2"/>
<proteinExistence type="inferred from homology"/>
<keyword evidence="4 6" id="KW-0732">Signal</keyword>
<evidence type="ECO:0000256" key="3">
    <source>
        <dbReference type="ARBA" id="ARBA00022723"/>
    </source>
</evidence>
<comment type="similarity">
    <text evidence="5">Belongs to the bacterial solute-binding protein 9 family.</text>
</comment>
<dbReference type="NCBIfam" id="TIGR03772">
    <property type="entry name" value="anch_rpt_subst"/>
    <property type="match status" value="1"/>
</dbReference>
<dbReference type="InterPro" id="IPR006128">
    <property type="entry name" value="Lipoprotein_PsaA-like"/>
</dbReference>
<comment type="subcellular location">
    <subcellularLocation>
        <location evidence="1">Cell envelope</location>
    </subcellularLocation>
</comment>
<dbReference type="InterPro" id="IPR022434">
    <property type="entry name" value="ABC_LPXTG_lipo_actinobac"/>
</dbReference>
<dbReference type="InterPro" id="IPR022435">
    <property type="entry name" value="Surface-anchored_actinobac"/>
</dbReference>
<gene>
    <name evidence="7" type="ORF">SAMN02910418_02317</name>
</gene>
<evidence type="ECO:0000313" key="8">
    <source>
        <dbReference type="Proteomes" id="UP000199288"/>
    </source>
</evidence>
<feature type="chain" id="PRO_5011598731" evidence="6">
    <location>
        <begin position="25"/>
        <end position="520"/>
    </location>
</feature>
<dbReference type="InterPro" id="IPR006129">
    <property type="entry name" value="AdhesinB"/>
</dbReference>
<dbReference type="Pfam" id="PF01297">
    <property type="entry name" value="ZnuA"/>
    <property type="match status" value="2"/>
</dbReference>
<dbReference type="NCBIfam" id="NF038134">
    <property type="entry name" value="choice_anch_M"/>
    <property type="match status" value="1"/>
</dbReference>
<dbReference type="GO" id="GO:0007155">
    <property type="term" value="P:cell adhesion"/>
    <property type="evidence" value="ECO:0007669"/>
    <property type="project" value="InterPro"/>
</dbReference>
<dbReference type="GO" id="GO:0046872">
    <property type="term" value="F:metal ion binding"/>
    <property type="evidence" value="ECO:0007669"/>
    <property type="project" value="UniProtKB-KW"/>
</dbReference>
<dbReference type="Proteomes" id="UP000199288">
    <property type="component" value="Unassembled WGS sequence"/>
</dbReference>
<dbReference type="PANTHER" id="PTHR42953">
    <property type="entry name" value="HIGH-AFFINITY ZINC UPTAKE SYSTEM PROTEIN ZNUA-RELATED"/>
    <property type="match status" value="1"/>
</dbReference>
<feature type="signal peptide" evidence="6">
    <location>
        <begin position="1"/>
        <end position="24"/>
    </location>
</feature>
<name>A0A1H4DQ77_9ACTO</name>
<sequence>MRTRLIPLLLATCLGLTGCSALPAAGPDRAGTPLKVVTTTGISRDVVENVGGERVKATSLVPDGADPHSFEPTLRSVRDVVYADVALSNYLMLEQHSIIKTLDANLRPGVPNISLAEAATKYAAEVIPLVEHVSLDTIWLGIRVRGTGSDKGATRTSDVRLQVTDVRGPGHMYAYLTETFGKPRIYADSSDGFDAGDGYARGTATLPIDAHTHMSWVFTKPGIYQVDVAAQLAVTDDSRPYPIPGGTLTFAVGVDPHSVPGHENSTVLDAGHADITADIDTSEMYVFADPSGGGEHTQVRHDFASTVISVPAKALTEVPAGAQFSFLGRPGEQVYQLPQAVLGAHVHGEIDPHLWHDVRNVRAYVQVIRDTLTDADPAGREVYFARARAYLASLDELDDHMKRTIDSIPRTKRHLITTHDAFGYLAKAYGLKIAGFVTPNPAVEPSIAQRRKLAETIATLQVPAVFLEKNLIARSSTLSALASDAGVRVCPILSDALTGEAPTYIDLMRYNAAQLKECLS</sequence>
<accession>A0A1H4DQ77</accession>
<dbReference type="AlphaFoldDB" id="A0A1H4DQ77"/>
<keyword evidence="3" id="KW-0479">Metal-binding</keyword>
<dbReference type="InterPro" id="IPR050492">
    <property type="entry name" value="Bact_metal-bind_prot9"/>
</dbReference>
<dbReference type="PANTHER" id="PTHR42953:SF1">
    <property type="entry name" value="METAL-BINDING PROTEIN HI_0362-RELATED"/>
    <property type="match status" value="1"/>
</dbReference>
<dbReference type="RefSeq" id="WP_092566047.1">
    <property type="nucleotide sequence ID" value="NZ_FNQV01000019.1"/>
</dbReference>
<keyword evidence="8" id="KW-1185">Reference proteome</keyword>
<evidence type="ECO:0000256" key="6">
    <source>
        <dbReference type="SAM" id="SignalP"/>
    </source>
</evidence>
<dbReference type="GO" id="GO:0030313">
    <property type="term" value="C:cell envelope"/>
    <property type="evidence" value="ECO:0007669"/>
    <property type="project" value="UniProtKB-SubCell"/>
</dbReference>
<dbReference type="NCBIfam" id="TIGR03769">
    <property type="entry name" value="P_ac_wall_RPT"/>
    <property type="match status" value="1"/>
</dbReference>
<evidence type="ECO:0000313" key="7">
    <source>
        <dbReference type="EMBL" id="SEA74901.1"/>
    </source>
</evidence>
<reference evidence="8" key="1">
    <citation type="submission" date="2016-10" db="EMBL/GenBank/DDBJ databases">
        <authorList>
            <person name="Varghese N."/>
            <person name="Submissions S."/>
        </authorList>
    </citation>
    <scope>NUCLEOTIDE SEQUENCE [LARGE SCALE GENOMIC DNA]</scope>
    <source>
        <strain evidence="8">KPR-1</strain>
    </source>
</reference>
<dbReference type="InterPro" id="IPR006127">
    <property type="entry name" value="ZnuA-like"/>
</dbReference>